<evidence type="ECO:0000256" key="3">
    <source>
        <dbReference type="ARBA" id="ARBA00023295"/>
    </source>
</evidence>
<evidence type="ECO:0000313" key="7">
    <source>
        <dbReference type="Proteomes" id="UP001595778"/>
    </source>
</evidence>
<reference evidence="7" key="1">
    <citation type="journal article" date="2019" name="Int. J. Syst. Evol. Microbiol.">
        <title>The Global Catalogue of Microorganisms (GCM) 10K type strain sequencing project: providing services to taxonomists for standard genome sequencing and annotation.</title>
        <authorList>
            <consortium name="The Broad Institute Genomics Platform"/>
            <consortium name="The Broad Institute Genome Sequencing Center for Infectious Disease"/>
            <person name="Wu L."/>
            <person name="Ma J."/>
        </authorList>
    </citation>
    <scope>NUCLEOTIDE SEQUENCE [LARGE SCALE GENOMIC DNA]</scope>
    <source>
        <strain evidence="7">PJ61</strain>
    </source>
</reference>
<evidence type="ECO:0000256" key="4">
    <source>
        <dbReference type="PROSITE-ProRule" id="PRU01100"/>
    </source>
</evidence>
<comment type="caution">
    <text evidence="6">The sequence shown here is derived from an EMBL/GenBank/DDBJ whole genome shotgun (WGS) entry which is preliminary data.</text>
</comment>
<comment type="caution">
    <text evidence="4">Lacks conserved residue(s) required for the propagation of feature annotation.</text>
</comment>
<dbReference type="PANTHER" id="PTHR40079:SF4">
    <property type="entry name" value="GH26 DOMAIN-CONTAINING PROTEIN-RELATED"/>
    <property type="match status" value="1"/>
</dbReference>
<keyword evidence="3" id="KW-0326">Glycosidase</keyword>
<dbReference type="PANTHER" id="PTHR40079">
    <property type="entry name" value="MANNAN ENDO-1,4-BETA-MANNOSIDASE E-RELATED"/>
    <property type="match status" value="1"/>
</dbReference>
<evidence type="ECO:0000256" key="1">
    <source>
        <dbReference type="ARBA" id="ARBA00007754"/>
    </source>
</evidence>
<sequence>MDRLKSWALPIGVAVVAAGLGAASISGALADRDRKAHEAGASQSAAALPTCEVTDRNGLPASGTLFGVNLNLDAKPLSQYASDLGHKPAVSVSFADFPYTEQERTHLQQAAAQIRADGHVMLLTLEPKQGLAAVTPEVVNTLVKDLASINGQGVPVVVRLAHEMNGSWYPWSQQPAEYRQVFTQVADAVHKDAPGSAMMWAPNYAGGYPFAGGPQIKGSKGLQRWRRILKRYPCLLIVPQVGSEHFV</sequence>
<dbReference type="EMBL" id="JBHSDQ010000003">
    <property type="protein sequence ID" value="MFC4396501.1"/>
    <property type="molecule type" value="Genomic_DNA"/>
</dbReference>
<evidence type="ECO:0000313" key="6">
    <source>
        <dbReference type="EMBL" id="MFC4396501.1"/>
    </source>
</evidence>
<accession>A0ABV8WJA3</accession>
<keyword evidence="2 6" id="KW-0378">Hydrolase</keyword>
<dbReference type="GO" id="GO:0016787">
    <property type="term" value="F:hydrolase activity"/>
    <property type="evidence" value="ECO:0007669"/>
    <property type="project" value="UniProtKB-KW"/>
</dbReference>
<evidence type="ECO:0000259" key="5">
    <source>
        <dbReference type="PROSITE" id="PS51764"/>
    </source>
</evidence>
<gene>
    <name evidence="6" type="ORF">ACFO0G_10405</name>
</gene>
<dbReference type="Gene3D" id="3.20.20.80">
    <property type="entry name" value="Glycosidases"/>
    <property type="match status" value="1"/>
</dbReference>
<feature type="domain" description="GH26" evidence="5">
    <location>
        <begin position="43"/>
        <end position="247"/>
    </location>
</feature>
<dbReference type="Proteomes" id="UP001595778">
    <property type="component" value="Unassembled WGS sequence"/>
</dbReference>
<protein>
    <submittedName>
        <fullName evidence="6">Glycosyl hydrolase</fullName>
    </submittedName>
</protein>
<dbReference type="RefSeq" id="WP_376977422.1">
    <property type="nucleotide sequence ID" value="NZ_JBHSDQ010000003.1"/>
</dbReference>
<dbReference type="InterPro" id="IPR017853">
    <property type="entry name" value="GH"/>
</dbReference>
<proteinExistence type="inferred from homology"/>
<name>A0ABV8WJA3_9MICC</name>
<dbReference type="SUPFAM" id="SSF51445">
    <property type="entry name" value="(Trans)glycosidases"/>
    <property type="match status" value="1"/>
</dbReference>
<dbReference type="InterPro" id="IPR000805">
    <property type="entry name" value="Glyco_hydro_26"/>
</dbReference>
<evidence type="ECO:0000256" key="2">
    <source>
        <dbReference type="ARBA" id="ARBA00022801"/>
    </source>
</evidence>
<keyword evidence="7" id="KW-1185">Reference proteome</keyword>
<dbReference type="Pfam" id="PF02156">
    <property type="entry name" value="Glyco_hydro_26"/>
    <property type="match status" value="1"/>
</dbReference>
<organism evidence="6 7">
    <name type="scientific">Arthrobacter sedimenti</name>
    <dbReference type="NCBI Taxonomy" id="2694931"/>
    <lineage>
        <taxon>Bacteria</taxon>
        <taxon>Bacillati</taxon>
        <taxon>Actinomycetota</taxon>
        <taxon>Actinomycetes</taxon>
        <taxon>Micrococcales</taxon>
        <taxon>Micrococcaceae</taxon>
        <taxon>Arthrobacter</taxon>
    </lineage>
</organism>
<comment type="similarity">
    <text evidence="1 4">Belongs to the glycosyl hydrolase 26 family.</text>
</comment>
<dbReference type="PROSITE" id="PS51764">
    <property type="entry name" value="GH26"/>
    <property type="match status" value="1"/>
</dbReference>
<dbReference type="InterPro" id="IPR022790">
    <property type="entry name" value="GH26_dom"/>
</dbReference>